<feature type="domain" description="DNA-binding protein H-NS-like C-terminal" evidence="5">
    <location>
        <begin position="59"/>
        <end position="98"/>
    </location>
</feature>
<dbReference type="Proteomes" id="UP000005463">
    <property type="component" value="Unassembled WGS sequence"/>
</dbReference>
<organism evidence="6 7">
    <name type="scientific">Burkholderia ambifaria IOP40-10</name>
    <dbReference type="NCBI Taxonomy" id="396596"/>
    <lineage>
        <taxon>Bacteria</taxon>
        <taxon>Pseudomonadati</taxon>
        <taxon>Pseudomonadota</taxon>
        <taxon>Betaproteobacteria</taxon>
        <taxon>Burkholderiales</taxon>
        <taxon>Burkholderiaceae</taxon>
        <taxon>Burkholderia</taxon>
        <taxon>Burkholderia cepacia complex</taxon>
    </lineage>
</organism>
<evidence type="ECO:0000313" key="6">
    <source>
        <dbReference type="EMBL" id="EDT00718.1"/>
    </source>
</evidence>
<sequence length="115" mass="13168">MNEYEQLKARADALAKEVERARCQERQGVLDDVREKVGRYGLQVVEIYGEAQVRALQCLGNRRKIAPKYRDPESGATWTGRGLEPRWIRGRNRREFLIEVSQDAAAKPMDSHALA</sequence>
<evidence type="ECO:0000313" key="7">
    <source>
        <dbReference type="Proteomes" id="UP000005463"/>
    </source>
</evidence>
<accession>B1FNZ3</accession>
<reference evidence="6 7" key="1">
    <citation type="submission" date="2008-03" db="EMBL/GenBank/DDBJ databases">
        <title>Sequencing of the draft genome and assembly of Burkholderia ambifaria IOP40-10.</title>
        <authorList>
            <consortium name="US DOE Joint Genome Institute (JGI-PGF)"/>
            <person name="Copeland A."/>
            <person name="Lucas S."/>
            <person name="Lapidus A."/>
            <person name="Glavina del Rio T."/>
            <person name="Dalin E."/>
            <person name="Tice H."/>
            <person name="Bruce D."/>
            <person name="Goodwin L."/>
            <person name="Pitluck S."/>
            <person name="Larimer F."/>
            <person name="Land M.L."/>
            <person name="Hauser L."/>
            <person name="Tiedje J."/>
            <person name="Richardson P."/>
        </authorList>
    </citation>
    <scope>NUCLEOTIDE SEQUENCE [LARGE SCALE GENOMIC DNA]</scope>
    <source>
        <strain evidence="6 7">IOP40-10</strain>
    </source>
</reference>
<dbReference type="SUPFAM" id="SSF81273">
    <property type="entry name" value="H-NS histone-like proteins"/>
    <property type="match status" value="1"/>
</dbReference>
<dbReference type="EMBL" id="ABLC01000249">
    <property type="protein sequence ID" value="EDT00718.1"/>
    <property type="molecule type" value="Genomic_DNA"/>
</dbReference>
<comment type="subcellular location">
    <subcellularLocation>
        <location evidence="1">Cytoplasm</location>
        <location evidence="1">Nucleoid</location>
    </subcellularLocation>
</comment>
<name>B1FNZ3_9BURK</name>
<dbReference type="Gene3D" id="4.10.430.30">
    <property type="match status" value="1"/>
</dbReference>
<evidence type="ECO:0000256" key="4">
    <source>
        <dbReference type="ARBA" id="ARBA00023125"/>
    </source>
</evidence>
<evidence type="ECO:0000256" key="1">
    <source>
        <dbReference type="ARBA" id="ARBA00004453"/>
    </source>
</evidence>
<comment type="caution">
    <text evidence="6">The sequence shown here is derived from an EMBL/GenBank/DDBJ whole genome shotgun (WGS) entry which is preliminary data.</text>
</comment>
<dbReference type="PANTHER" id="PTHR38097">
    <property type="match status" value="1"/>
</dbReference>
<gene>
    <name evidence="6" type="ORF">BamIOP4010DRAFT_5754</name>
</gene>
<dbReference type="GO" id="GO:0009295">
    <property type="term" value="C:nucleoid"/>
    <property type="evidence" value="ECO:0007669"/>
    <property type="project" value="UniProtKB-SubCell"/>
</dbReference>
<keyword evidence="4" id="KW-0238">DNA-binding</keyword>
<dbReference type="RefSeq" id="WP_006754911.1">
    <property type="nucleotide sequence ID" value="NZ_ABLC01000249.1"/>
</dbReference>
<dbReference type="Pfam" id="PF00816">
    <property type="entry name" value="Histone_HNS"/>
    <property type="match status" value="1"/>
</dbReference>
<dbReference type="AlphaFoldDB" id="B1FNZ3"/>
<proteinExistence type="inferred from homology"/>
<evidence type="ECO:0000256" key="2">
    <source>
        <dbReference type="ARBA" id="ARBA00010610"/>
    </source>
</evidence>
<dbReference type="InterPro" id="IPR027444">
    <property type="entry name" value="H-NS_C_dom"/>
</dbReference>
<dbReference type="PANTHER" id="PTHR38097:SF2">
    <property type="entry name" value="DNA-BINDING PROTEIN STPA"/>
    <property type="match status" value="1"/>
</dbReference>
<evidence type="ECO:0000259" key="5">
    <source>
        <dbReference type="SMART" id="SM00528"/>
    </source>
</evidence>
<protein>
    <submittedName>
        <fullName evidence="6">Histone family protein nucleoid-structuring protein H-NS</fullName>
    </submittedName>
</protein>
<comment type="similarity">
    <text evidence="2">Belongs to the histone-like protein H-NS family.</text>
</comment>
<evidence type="ECO:0000256" key="3">
    <source>
        <dbReference type="ARBA" id="ARBA00022490"/>
    </source>
</evidence>
<keyword evidence="3" id="KW-0963">Cytoplasm</keyword>
<dbReference type="PATRIC" id="fig|396596.7.peg.1504"/>
<dbReference type="SMART" id="SM00528">
    <property type="entry name" value="HNS"/>
    <property type="match status" value="1"/>
</dbReference>
<dbReference type="GO" id="GO:0003677">
    <property type="term" value="F:DNA binding"/>
    <property type="evidence" value="ECO:0007669"/>
    <property type="project" value="UniProtKB-KW"/>
</dbReference>